<dbReference type="GO" id="GO:0055085">
    <property type="term" value="P:transmembrane transport"/>
    <property type="evidence" value="ECO:0007669"/>
    <property type="project" value="InterPro"/>
</dbReference>
<dbReference type="Proteomes" id="UP000203464">
    <property type="component" value="Unassembled WGS sequence"/>
</dbReference>
<keyword evidence="5" id="KW-1185">Reference proteome</keyword>
<keyword evidence="3" id="KW-0574">Periplasm</keyword>
<dbReference type="InterPro" id="IPR038404">
    <property type="entry name" value="TRAP_DctP_sf"/>
</dbReference>
<dbReference type="Gene3D" id="3.40.190.170">
    <property type="entry name" value="Bacterial extracellular solute-binding protein, family 7"/>
    <property type="match status" value="1"/>
</dbReference>
<dbReference type="PANTHER" id="PTHR33376">
    <property type="match status" value="1"/>
</dbReference>
<comment type="subcellular location">
    <subcellularLocation>
        <location evidence="1">Periplasm</location>
    </subcellularLocation>
</comment>
<evidence type="ECO:0000256" key="2">
    <source>
        <dbReference type="ARBA" id="ARBA00022729"/>
    </source>
</evidence>
<dbReference type="RefSeq" id="WP_093996422.1">
    <property type="nucleotide sequence ID" value="NZ_FXYD01000003.1"/>
</dbReference>
<evidence type="ECO:0000256" key="1">
    <source>
        <dbReference type="ARBA" id="ARBA00004418"/>
    </source>
</evidence>
<evidence type="ECO:0000313" key="5">
    <source>
        <dbReference type="Proteomes" id="UP000203464"/>
    </source>
</evidence>
<keyword evidence="2" id="KW-0732">Signal</keyword>
<dbReference type="NCBIfam" id="NF037995">
    <property type="entry name" value="TRAP_S1"/>
    <property type="match status" value="1"/>
</dbReference>
<dbReference type="Pfam" id="PF03480">
    <property type="entry name" value="DctP"/>
    <property type="match status" value="1"/>
</dbReference>
<dbReference type="InterPro" id="IPR018389">
    <property type="entry name" value="DctP_fam"/>
</dbReference>
<dbReference type="GO" id="GO:0042597">
    <property type="term" value="C:periplasmic space"/>
    <property type="evidence" value="ECO:0007669"/>
    <property type="project" value="UniProtKB-SubCell"/>
</dbReference>
<dbReference type="AlphaFoldDB" id="A0A238K9M1"/>
<evidence type="ECO:0000256" key="3">
    <source>
        <dbReference type="ARBA" id="ARBA00022764"/>
    </source>
</evidence>
<accession>A0A238K9M1</accession>
<evidence type="ECO:0000313" key="4">
    <source>
        <dbReference type="EMBL" id="SMX39549.1"/>
    </source>
</evidence>
<protein>
    <submittedName>
        <fullName evidence="4">Sialic acid-binding periplasmic protein SiaP</fullName>
    </submittedName>
</protein>
<name>A0A238K9M1_9RHOB</name>
<dbReference type="OrthoDB" id="8673861at2"/>
<dbReference type="PANTHER" id="PTHR33376:SF4">
    <property type="entry name" value="SIALIC ACID-BINDING PERIPLASMIC PROTEIN SIAP"/>
    <property type="match status" value="1"/>
</dbReference>
<gene>
    <name evidence="4" type="primary">siaP_2</name>
    <name evidence="4" type="ORF">OCA8868_02010</name>
</gene>
<dbReference type="CDD" id="cd13672">
    <property type="entry name" value="PBP2_TRAP_Siap"/>
    <property type="match status" value="1"/>
</dbReference>
<sequence length="323" mass="35429">MNKFTTLVVSAGVSVVATTATFADTLKLSLSYEPSSAHHQWADWAAEEIATRTDGRHTVDVFGSGQLGSERDVEESLTLGTVDIGFVGAGHMAQRYEPISIHLAAFLWRDLDHFLAYPTSETYREVTSGYEEASGNTVVAMTYFGQRHVSANEPLLTPADFEGLKMRVPPVPIYMVFPDAVGANSTPVNFSELYLALQQGVVVAQENPLPTIQAKQFHEVQSDIMLTGHMTDGYYTLVGGPTWARLSEEDQGIISAVLQEAAAGASADIIQSEKDLVDWFHEQGTNVHEVDRQAFSDIVKPVILEGDWPWEARQIEELLALGQ</sequence>
<organism evidence="4 5">
    <name type="scientific">Octadecabacter ascidiaceicola</name>
    <dbReference type="NCBI Taxonomy" id="1655543"/>
    <lineage>
        <taxon>Bacteria</taxon>
        <taxon>Pseudomonadati</taxon>
        <taxon>Pseudomonadota</taxon>
        <taxon>Alphaproteobacteria</taxon>
        <taxon>Rhodobacterales</taxon>
        <taxon>Roseobacteraceae</taxon>
        <taxon>Octadecabacter</taxon>
    </lineage>
</organism>
<reference evidence="5" key="1">
    <citation type="submission" date="2017-05" db="EMBL/GenBank/DDBJ databases">
        <authorList>
            <person name="Rodrigo-Torres L."/>
            <person name="Arahal R. D."/>
            <person name="Lucena T."/>
        </authorList>
    </citation>
    <scope>NUCLEOTIDE SEQUENCE [LARGE SCALE GENOMIC DNA]</scope>
    <source>
        <strain evidence="5">CECT 8868</strain>
    </source>
</reference>
<proteinExistence type="predicted"/>
<dbReference type="EMBL" id="FXYD01000003">
    <property type="protein sequence ID" value="SMX39549.1"/>
    <property type="molecule type" value="Genomic_DNA"/>
</dbReference>